<dbReference type="EMBL" id="JAHJDP010000074">
    <property type="protein sequence ID" value="MBU2691722.1"/>
    <property type="molecule type" value="Genomic_DNA"/>
</dbReference>
<name>A0A948RYY9_UNCEI</name>
<proteinExistence type="predicted"/>
<organism evidence="1 2">
    <name type="scientific">Eiseniibacteriota bacterium</name>
    <dbReference type="NCBI Taxonomy" id="2212470"/>
    <lineage>
        <taxon>Bacteria</taxon>
        <taxon>Candidatus Eiseniibacteriota</taxon>
    </lineage>
</organism>
<reference evidence="1" key="1">
    <citation type="submission" date="2021-05" db="EMBL/GenBank/DDBJ databases">
        <title>Energy efficiency and biological interactions define the core microbiome of deep oligotrophic groundwater.</title>
        <authorList>
            <person name="Mehrshad M."/>
            <person name="Lopez-Fernandez M."/>
            <person name="Bell E."/>
            <person name="Bernier-Latmani R."/>
            <person name="Bertilsson S."/>
            <person name="Dopson M."/>
        </authorList>
    </citation>
    <scope>NUCLEOTIDE SEQUENCE</scope>
    <source>
        <strain evidence="1">Modern_marine.mb.64</strain>
    </source>
</reference>
<sequence>MNFNVNPALLGDSLLDLSSGFSLYAPSGWKALPDSIVWAVMEHVRRAEAYDPPVTPVLRAVFRNEKTGAYLSVSKYPKTEVSSDSIITNQERLIRTSYAEEEIHPTTFKYKGFIINQFMVITSEMVLIKLFADRPETILYQMDYFLPLSIYKDELGALESSIGSLNHLDTKERR</sequence>
<evidence type="ECO:0000313" key="1">
    <source>
        <dbReference type="EMBL" id="MBU2691722.1"/>
    </source>
</evidence>
<evidence type="ECO:0000313" key="2">
    <source>
        <dbReference type="Proteomes" id="UP000777784"/>
    </source>
</evidence>
<comment type="caution">
    <text evidence="1">The sequence shown here is derived from an EMBL/GenBank/DDBJ whole genome shotgun (WGS) entry which is preliminary data.</text>
</comment>
<dbReference type="Proteomes" id="UP000777784">
    <property type="component" value="Unassembled WGS sequence"/>
</dbReference>
<protein>
    <submittedName>
        <fullName evidence="1">Uncharacterized protein</fullName>
    </submittedName>
</protein>
<dbReference type="AlphaFoldDB" id="A0A948RYY9"/>
<gene>
    <name evidence="1" type="ORF">KJ970_12420</name>
</gene>
<accession>A0A948RYY9</accession>